<evidence type="ECO:0000256" key="4">
    <source>
        <dbReference type="ARBA" id="ARBA00022692"/>
    </source>
</evidence>
<keyword evidence="5 8" id="KW-1133">Transmembrane helix</keyword>
<evidence type="ECO:0000313" key="10">
    <source>
        <dbReference type="Proteomes" id="UP000271162"/>
    </source>
</evidence>
<organism evidence="11">
    <name type="scientific">Nippostrongylus brasiliensis</name>
    <name type="common">Rat hookworm</name>
    <dbReference type="NCBI Taxonomy" id="27835"/>
    <lineage>
        <taxon>Eukaryota</taxon>
        <taxon>Metazoa</taxon>
        <taxon>Ecdysozoa</taxon>
        <taxon>Nematoda</taxon>
        <taxon>Chromadorea</taxon>
        <taxon>Rhabditida</taxon>
        <taxon>Rhabditina</taxon>
        <taxon>Rhabditomorpha</taxon>
        <taxon>Strongyloidea</taxon>
        <taxon>Heligmosomidae</taxon>
        <taxon>Nippostrongylus</taxon>
    </lineage>
</organism>
<reference evidence="9 10" key="2">
    <citation type="submission" date="2018-11" db="EMBL/GenBank/DDBJ databases">
        <authorList>
            <consortium name="Pathogen Informatics"/>
        </authorList>
    </citation>
    <scope>NUCLEOTIDE SEQUENCE [LARGE SCALE GENOMIC DNA]</scope>
</reference>
<dbReference type="GO" id="GO:0005886">
    <property type="term" value="C:plasma membrane"/>
    <property type="evidence" value="ECO:0007669"/>
    <property type="project" value="TreeGrafter"/>
</dbReference>
<dbReference type="PANTHER" id="PTHR10332:SF36">
    <property type="entry name" value="EQUILIBRATIVE NUCLEOSIDE TRANSPORTER 1"/>
    <property type="match status" value="1"/>
</dbReference>
<feature type="transmembrane region" description="Helical" evidence="8">
    <location>
        <begin position="388"/>
        <end position="411"/>
    </location>
</feature>
<evidence type="ECO:0000313" key="11">
    <source>
        <dbReference type="WBParaSite" id="NBR_0000835301-mRNA-1"/>
    </source>
</evidence>
<keyword evidence="4 8" id="KW-0812">Transmembrane</keyword>
<proteinExistence type="inferred from homology"/>
<feature type="region of interest" description="Disordered" evidence="7">
    <location>
        <begin position="1"/>
        <end position="33"/>
    </location>
</feature>
<dbReference type="InterPro" id="IPR002259">
    <property type="entry name" value="Eqnu_transpt"/>
</dbReference>
<feature type="transmembrane region" description="Helical" evidence="8">
    <location>
        <begin position="42"/>
        <end position="63"/>
    </location>
</feature>
<keyword evidence="3" id="KW-0813">Transport</keyword>
<comment type="subcellular location">
    <subcellularLocation>
        <location evidence="1">Membrane</location>
        <topology evidence="1">Multi-pass membrane protein</topology>
    </subcellularLocation>
</comment>
<dbReference type="EMBL" id="UYSL01019995">
    <property type="protein sequence ID" value="VDL71943.1"/>
    <property type="molecule type" value="Genomic_DNA"/>
</dbReference>
<evidence type="ECO:0000256" key="5">
    <source>
        <dbReference type="ARBA" id="ARBA00022989"/>
    </source>
</evidence>
<feature type="transmembrane region" description="Helical" evidence="8">
    <location>
        <begin position="322"/>
        <end position="346"/>
    </location>
</feature>
<dbReference type="PIRSF" id="PIRSF016379">
    <property type="entry name" value="ENT"/>
    <property type="match status" value="1"/>
</dbReference>
<dbReference type="Proteomes" id="UP000271162">
    <property type="component" value="Unassembled WGS sequence"/>
</dbReference>
<feature type="compositionally biased region" description="Basic and acidic residues" evidence="7">
    <location>
        <begin position="1"/>
        <end position="12"/>
    </location>
</feature>
<feature type="transmembrane region" description="Helical" evidence="8">
    <location>
        <begin position="283"/>
        <end position="302"/>
    </location>
</feature>
<protein>
    <submittedName>
        <fullName evidence="11">Equilibrative nucleoside transporter 1</fullName>
    </submittedName>
</protein>
<dbReference type="OMA" id="ASKIHWP"/>
<name>A0A0N4XYZ6_NIPBR</name>
<feature type="transmembrane region" description="Helical" evidence="8">
    <location>
        <begin position="98"/>
        <end position="121"/>
    </location>
</feature>
<evidence type="ECO:0000256" key="6">
    <source>
        <dbReference type="ARBA" id="ARBA00023136"/>
    </source>
</evidence>
<dbReference type="SUPFAM" id="SSF103473">
    <property type="entry name" value="MFS general substrate transporter"/>
    <property type="match status" value="1"/>
</dbReference>
<feature type="transmembrane region" description="Helical" evidence="8">
    <location>
        <begin position="153"/>
        <end position="173"/>
    </location>
</feature>
<keyword evidence="10" id="KW-1185">Reference proteome</keyword>
<feature type="transmembrane region" description="Helical" evidence="8">
    <location>
        <begin position="220"/>
        <end position="243"/>
    </location>
</feature>
<evidence type="ECO:0000256" key="1">
    <source>
        <dbReference type="ARBA" id="ARBA00004141"/>
    </source>
</evidence>
<feature type="transmembrane region" description="Helical" evidence="8">
    <location>
        <begin position="358"/>
        <end position="376"/>
    </location>
</feature>
<sequence length="453" mass="51146">MLPKEQERDGSTERSPFISPMKQTPAAPKDKNDKKVHDDIEIIQYLLVYFIALLHGIGVLMPWNMFITIAPQYYVQYWFSPNNTQTEYSKNFMSSLGIAAQLPNVLINVINTFLVIGGTLLLRIAGPIVINCASVFAVIMLIVFVPPTEEDMSWYYVVTLAIVAIINLSNGLYQNSTFGLFADFPASYTNALILGNNICGTFTTVLSIVVTMIFTDVRSIAITYFSISLFVLILCGISLLVLVKQKFYNYHVDKGTAIRAQANASKPGLKQFIECFKKCWVQLWNVFFIFFVTLTIFPAIMASTPLYLEPGQNWNSIWPERLYTFITTFLCFNVFATIGSTIANFVQWPRPEFLWMPVLLRGLFIPFFMFCNYRPFDRTLPVLFKSEYTFLIGGVLMSITSGYFSSLAMMYAPRVVPERYAKIAGMTAALCLILGIFSGVAFTLVVAYLTTSL</sequence>
<reference evidence="11" key="1">
    <citation type="submission" date="2017-02" db="UniProtKB">
        <authorList>
            <consortium name="WormBaseParasite"/>
        </authorList>
    </citation>
    <scope>IDENTIFICATION</scope>
</reference>
<dbReference type="WBParaSite" id="NBR_0000835301-mRNA-1">
    <property type="protein sequence ID" value="NBR_0000835301-mRNA-1"/>
    <property type="gene ID" value="NBR_0000835301"/>
</dbReference>
<evidence type="ECO:0000256" key="8">
    <source>
        <dbReference type="SAM" id="Phobius"/>
    </source>
</evidence>
<evidence type="ECO:0000256" key="7">
    <source>
        <dbReference type="SAM" id="MobiDB-lite"/>
    </source>
</evidence>
<accession>A0A0N4XYZ6</accession>
<comment type="similarity">
    <text evidence="2">Belongs to the SLC29A/ENT transporter (TC 2.A.57) family.</text>
</comment>
<evidence type="ECO:0000313" key="9">
    <source>
        <dbReference type="EMBL" id="VDL71943.1"/>
    </source>
</evidence>
<evidence type="ECO:0000256" key="3">
    <source>
        <dbReference type="ARBA" id="ARBA00022448"/>
    </source>
</evidence>
<keyword evidence="6 8" id="KW-0472">Membrane</keyword>
<feature type="transmembrane region" description="Helical" evidence="8">
    <location>
        <begin position="194"/>
        <end position="214"/>
    </location>
</feature>
<dbReference type="PANTHER" id="PTHR10332">
    <property type="entry name" value="EQUILIBRATIVE NUCLEOSIDE TRANSPORTER"/>
    <property type="match status" value="1"/>
</dbReference>
<dbReference type="AlphaFoldDB" id="A0A0N4XYZ6"/>
<feature type="transmembrane region" description="Helical" evidence="8">
    <location>
        <begin position="128"/>
        <end position="147"/>
    </location>
</feature>
<feature type="transmembrane region" description="Helical" evidence="8">
    <location>
        <begin position="423"/>
        <end position="449"/>
    </location>
</feature>
<dbReference type="InterPro" id="IPR036259">
    <property type="entry name" value="MFS_trans_sf"/>
</dbReference>
<dbReference type="Pfam" id="PF01733">
    <property type="entry name" value="Nucleoside_tran"/>
    <property type="match status" value="1"/>
</dbReference>
<dbReference type="PRINTS" id="PR01130">
    <property type="entry name" value="DERENTRNSPRT"/>
</dbReference>
<evidence type="ECO:0000256" key="2">
    <source>
        <dbReference type="ARBA" id="ARBA00007965"/>
    </source>
</evidence>
<gene>
    <name evidence="9" type="ORF">NBR_LOCUS8354</name>
</gene>
<dbReference type="GO" id="GO:0005337">
    <property type="term" value="F:nucleoside transmembrane transporter activity"/>
    <property type="evidence" value="ECO:0007669"/>
    <property type="project" value="InterPro"/>
</dbReference>